<dbReference type="OrthoDB" id="5648060at2"/>
<reference evidence="1 2" key="1">
    <citation type="submission" date="2015-11" db="EMBL/GenBank/DDBJ databases">
        <title>Genomic analysis of 38 Legionella species identifies large and diverse effector repertoires.</title>
        <authorList>
            <person name="Burstein D."/>
            <person name="Amaro F."/>
            <person name="Zusman T."/>
            <person name="Lifshitz Z."/>
            <person name="Cohen O."/>
            <person name="Gilbert J.A."/>
            <person name="Pupko T."/>
            <person name="Shuman H.A."/>
            <person name="Segal G."/>
        </authorList>
    </citation>
    <scope>NUCLEOTIDE SEQUENCE [LARGE SCALE GENOMIC DNA]</scope>
    <source>
        <strain evidence="1 2">SE-32A-C8</strain>
    </source>
</reference>
<gene>
    <name evidence="1" type="ORF">Lery_1219</name>
</gene>
<protein>
    <submittedName>
        <fullName evidence="1">Uncharacterized protein</fullName>
    </submittedName>
</protein>
<dbReference type="RefSeq" id="WP_058526368.1">
    <property type="nucleotide sequence ID" value="NZ_CAAAHY010000002.1"/>
</dbReference>
<dbReference type="Proteomes" id="UP000054773">
    <property type="component" value="Unassembled WGS sequence"/>
</dbReference>
<dbReference type="PATRIC" id="fig|448.7.peg.1276"/>
<accession>A0A0W0TRZ7</accession>
<evidence type="ECO:0000313" key="2">
    <source>
        <dbReference type="Proteomes" id="UP000054773"/>
    </source>
</evidence>
<organism evidence="1 2">
    <name type="scientific">Legionella erythra</name>
    <dbReference type="NCBI Taxonomy" id="448"/>
    <lineage>
        <taxon>Bacteria</taxon>
        <taxon>Pseudomonadati</taxon>
        <taxon>Pseudomonadota</taxon>
        <taxon>Gammaproteobacteria</taxon>
        <taxon>Legionellales</taxon>
        <taxon>Legionellaceae</taxon>
        <taxon>Legionella</taxon>
    </lineage>
</organism>
<comment type="caution">
    <text evidence="1">The sequence shown here is derived from an EMBL/GenBank/DDBJ whole genome shotgun (WGS) entry which is preliminary data.</text>
</comment>
<keyword evidence="2" id="KW-1185">Reference proteome</keyword>
<name>A0A0W0TRZ7_LEGER</name>
<dbReference type="EMBL" id="LNYA01000023">
    <property type="protein sequence ID" value="KTC98165.1"/>
    <property type="molecule type" value="Genomic_DNA"/>
</dbReference>
<sequence length="82" mass="9872">MVEYLYKGFKVSYNIKPIKNQTKLYEAEGYVARLADTEPVQRKRFHTESTSMQGVTAEIKKLLENYIDFEWREFHEIHDQKL</sequence>
<dbReference type="AlphaFoldDB" id="A0A0W0TRZ7"/>
<dbReference type="STRING" id="448.Lery_1219"/>
<proteinExistence type="predicted"/>
<evidence type="ECO:0000313" key="1">
    <source>
        <dbReference type="EMBL" id="KTC98165.1"/>
    </source>
</evidence>